<evidence type="ECO:0000313" key="6">
    <source>
        <dbReference type="Proteomes" id="UP000694941"/>
    </source>
</evidence>
<dbReference type="InterPro" id="IPR011701">
    <property type="entry name" value="MFS"/>
</dbReference>
<comment type="subcellular location">
    <subcellularLocation>
        <location evidence="1">Membrane</location>
        <topology evidence="1">Multi-pass membrane protein</topology>
    </subcellularLocation>
</comment>
<evidence type="ECO:0000313" key="10">
    <source>
        <dbReference type="RefSeq" id="XP_022246768.1"/>
    </source>
</evidence>
<dbReference type="Gene3D" id="1.20.1250.20">
    <property type="entry name" value="MFS general substrate transporter like domains"/>
    <property type="match status" value="1"/>
</dbReference>
<feature type="transmembrane region" description="Helical" evidence="5">
    <location>
        <begin position="251"/>
        <end position="275"/>
    </location>
</feature>
<keyword evidence="3 5" id="KW-1133">Transmembrane helix</keyword>
<dbReference type="Proteomes" id="UP000694941">
    <property type="component" value="Unplaced"/>
</dbReference>
<dbReference type="RefSeq" id="XP_013779035.1">
    <property type="nucleotide sequence ID" value="XM_013923581.2"/>
</dbReference>
<evidence type="ECO:0000313" key="8">
    <source>
        <dbReference type="RefSeq" id="XP_013779033.1"/>
    </source>
</evidence>
<dbReference type="GeneID" id="106463534"/>
<organism evidence="6 12">
    <name type="scientific">Limulus polyphemus</name>
    <name type="common">Atlantic horseshoe crab</name>
    <dbReference type="NCBI Taxonomy" id="6850"/>
    <lineage>
        <taxon>Eukaryota</taxon>
        <taxon>Metazoa</taxon>
        <taxon>Ecdysozoa</taxon>
        <taxon>Arthropoda</taxon>
        <taxon>Chelicerata</taxon>
        <taxon>Merostomata</taxon>
        <taxon>Xiphosura</taxon>
        <taxon>Limulidae</taxon>
        <taxon>Limulus</taxon>
    </lineage>
</organism>
<accession>A0ABM1ST15</accession>
<evidence type="ECO:0000256" key="1">
    <source>
        <dbReference type="ARBA" id="ARBA00004141"/>
    </source>
</evidence>
<dbReference type="SUPFAM" id="SSF103473">
    <property type="entry name" value="MFS general substrate transporter"/>
    <property type="match status" value="1"/>
</dbReference>
<dbReference type="RefSeq" id="XP_013779032.1">
    <property type="nucleotide sequence ID" value="XM_013923578.2"/>
</dbReference>
<reference evidence="7 8" key="1">
    <citation type="submission" date="2025-05" db="UniProtKB">
        <authorList>
            <consortium name="RefSeq"/>
        </authorList>
    </citation>
    <scope>IDENTIFICATION</scope>
    <source>
        <tissue evidence="7 8">Muscle</tissue>
    </source>
</reference>
<keyword evidence="2 5" id="KW-0812">Transmembrane</keyword>
<feature type="transmembrane region" description="Helical" evidence="5">
    <location>
        <begin position="156"/>
        <end position="176"/>
    </location>
</feature>
<sequence length="451" mass="49898">MKTFFVEPFVFLFMFGVSIKSVTFQDLLLLKTCTDLNVTTCANLRNDSIHEAAVQRMANNYQMLGIAIATIPSAIVTIMLGPWSDRHGRKIPMILPLFGMIIENILCIFLVRCYQIPSVYILLAYFSGGILGGFSCVITGIYSYVSDVSSSNSRTFRYGVADLFFALGLPTGTLTGGQIFKYWGYSAVFGTSAVILLLAILYIWLFLGDSLLLDNKSSFKRKILDIFNVSDWKESIYSCLKKRPGNARARILLLVISMCFIVVSYIGNSTIGYLYAQRMYNWDVTMYSNVSTIFTILSVVIMTGILPLLTKVFVVKDAVLGILGLTSYIGQSLGRAFAFQEWTYYAASAFGTLNGAAPVAVRASLSKSIHNNEIGKVFSFLAVCEAVTPIVAGVVFSQVYNCSLGIFLGIVYLMSIAWLLVPLAVFLWLLCQEPVKIEYEPINTSSDIVVE</sequence>
<name>A0ABM1ST15_LIMPO</name>
<proteinExistence type="predicted"/>
<dbReference type="PANTHER" id="PTHR23507">
    <property type="entry name" value="ZGC:174356"/>
    <property type="match status" value="1"/>
</dbReference>
<dbReference type="RefSeq" id="XP_013779033.1">
    <property type="nucleotide sequence ID" value="XM_013923579.2"/>
</dbReference>
<keyword evidence="6" id="KW-1185">Reference proteome</keyword>
<evidence type="ECO:0000313" key="7">
    <source>
        <dbReference type="RefSeq" id="XP_013779032.1"/>
    </source>
</evidence>
<dbReference type="PANTHER" id="PTHR23507:SF1">
    <property type="entry name" value="FI18259P1-RELATED"/>
    <property type="match status" value="1"/>
</dbReference>
<dbReference type="RefSeq" id="XP_022246771.1">
    <property type="nucleotide sequence ID" value="XM_022391063.1"/>
</dbReference>
<protein>
    <submittedName>
        <fullName evidence="7 8">Solute carrier family 46 member 3-like</fullName>
    </submittedName>
</protein>
<feature type="transmembrane region" description="Helical" evidence="5">
    <location>
        <begin position="61"/>
        <end position="81"/>
    </location>
</feature>
<evidence type="ECO:0000313" key="11">
    <source>
        <dbReference type="RefSeq" id="XP_022246769.1"/>
    </source>
</evidence>
<dbReference type="InterPro" id="IPR036259">
    <property type="entry name" value="MFS_trans_sf"/>
</dbReference>
<evidence type="ECO:0000256" key="3">
    <source>
        <dbReference type="ARBA" id="ARBA00022989"/>
    </source>
</evidence>
<evidence type="ECO:0000256" key="2">
    <source>
        <dbReference type="ARBA" id="ARBA00022692"/>
    </source>
</evidence>
<evidence type="ECO:0000256" key="4">
    <source>
        <dbReference type="ARBA" id="ARBA00023136"/>
    </source>
</evidence>
<gene>
    <name evidence="7 8 9 10 11 12" type="primary">LOC106463534</name>
</gene>
<dbReference type="RefSeq" id="XP_022246769.1">
    <property type="nucleotide sequence ID" value="XM_022391061.1"/>
</dbReference>
<feature type="transmembrane region" description="Helical" evidence="5">
    <location>
        <begin position="123"/>
        <end position="144"/>
    </location>
</feature>
<feature type="transmembrane region" description="Helical" evidence="5">
    <location>
        <begin position="182"/>
        <end position="207"/>
    </location>
</feature>
<feature type="transmembrane region" description="Helical" evidence="5">
    <location>
        <begin position="93"/>
        <end position="111"/>
    </location>
</feature>
<dbReference type="RefSeq" id="XP_022246768.1">
    <property type="nucleotide sequence ID" value="XM_022391060.1"/>
</dbReference>
<evidence type="ECO:0000313" key="12">
    <source>
        <dbReference type="RefSeq" id="XP_022246771.1"/>
    </source>
</evidence>
<dbReference type="Pfam" id="PF07690">
    <property type="entry name" value="MFS_1"/>
    <property type="match status" value="1"/>
</dbReference>
<feature type="transmembrane region" description="Helical" evidence="5">
    <location>
        <begin position="406"/>
        <end position="430"/>
    </location>
</feature>
<evidence type="ECO:0000256" key="5">
    <source>
        <dbReference type="SAM" id="Phobius"/>
    </source>
</evidence>
<feature type="transmembrane region" description="Helical" evidence="5">
    <location>
        <begin position="344"/>
        <end position="365"/>
    </location>
</feature>
<keyword evidence="4 5" id="KW-0472">Membrane</keyword>
<feature type="transmembrane region" description="Helical" evidence="5">
    <location>
        <begin position="318"/>
        <end position="338"/>
    </location>
</feature>
<evidence type="ECO:0000313" key="9">
    <source>
        <dbReference type="RefSeq" id="XP_013779035.1"/>
    </source>
</evidence>
<feature type="transmembrane region" description="Helical" evidence="5">
    <location>
        <begin position="287"/>
        <end position="306"/>
    </location>
</feature>
<feature type="transmembrane region" description="Helical" evidence="5">
    <location>
        <begin position="377"/>
        <end position="400"/>
    </location>
</feature>